<keyword evidence="1" id="KW-0812">Transmembrane</keyword>
<name>A0A7Y9PEM4_9BACT</name>
<evidence type="ECO:0000256" key="1">
    <source>
        <dbReference type="SAM" id="Phobius"/>
    </source>
</evidence>
<gene>
    <name evidence="2" type="ORF">HDF17_000571</name>
</gene>
<dbReference type="Proteomes" id="UP000589520">
    <property type="component" value="Unassembled WGS sequence"/>
</dbReference>
<evidence type="ECO:0000313" key="2">
    <source>
        <dbReference type="EMBL" id="NYF78284.1"/>
    </source>
</evidence>
<feature type="transmembrane region" description="Helical" evidence="1">
    <location>
        <begin position="477"/>
        <end position="498"/>
    </location>
</feature>
<reference evidence="2 3" key="1">
    <citation type="submission" date="2020-07" db="EMBL/GenBank/DDBJ databases">
        <title>Genomic Encyclopedia of Type Strains, Phase IV (KMG-V): Genome sequencing to study the core and pangenomes of soil and plant-associated prokaryotes.</title>
        <authorList>
            <person name="Whitman W."/>
        </authorList>
    </citation>
    <scope>NUCLEOTIDE SEQUENCE [LARGE SCALE GENOMIC DNA]</scope>
    <source>
        <strain evidence="2 3">X4EP2</strain>
    </source>
</reference>
<accession>A0A7Y9PEM4</accession>
<comment type="caution">
    <text evidence="2">The sequence shown here is derived from an EMBL/GenBank/DDBJ whole genome shotgun (WGS) entry which is preliminary data.</text>
</comment>
<keyword evidence="1" id="KW-1133">Transmembrane helix</keyword>
<evidence type="ECO:0000313" key="3">
    <source>
        <dbReference type="Proteomes" id="UP000589520"/>
    </source>
</evidence>
<proteinExistence type="predicted"/>
<organism evidence="2 3">
    <name type="scientific">Granulicella arctica</name>
    <dbReference type="NCBI Taxonomy" id="940613"/>
    <lineage>
        <taxon>Bacteria</taxon>
        <taxon>Pseudomonadati</taxon>
        <taxon>Acidobacteriota</taxon>
        <taxon>Terriglobia</taxon>
        <taxon>Terriglobales</taxon>
        <taxon>Acidobacteriaceae</taxon>
        <taxon>Granulicella</taxon>
    </lineage>
</organism>
<dbReference type="EMBL" id="JACCCW010000001">
    <property type="protein sequence ID" value="NYF78284.1"/>
    <property type="molecule type" value="Genomic_DNA"/>
</dbReference>
<keyword evidence="1" id="KW-0472">Membrane</keyword>
<dbReference type="RefSeq" id="WP_179487568.1">
    <property type="nucleotide sequence ID" value="NZ_JACCCW010000001.1"/>
</dbReference>
<protein>
    <submittedName>
        <fullName evidence="2">Uncharacterized protein</fullName>
    </submittedName>
</protein>
<keyword evidence="3" id="KW-1185">Reference proteome</keyword>
<dbReference type="AlphaFoldDB" id="A0A7Y9PEM4"/>
<sequence length="502" mass="54563">MGLSSFSGYLRLQLFGYVRARRTGWVVAAAVVGALAGCRGDTPYVVPTGPMPANTVLLSQMMQELSARPGFTEAMLAQLNDGSKRGPALLTPKLIDHMRQLILGKDWQGLNRFPGWTMREINPTVRVVSRVAGGAASTKDLAAYVDLGPYALERAERVDLDVASDRPGFSTVGLTSALGDGVVRGDGADPAIAPMHAESQRLAEVLNRLALNGLDGAAVATASVDGRTATTPEAMMQSLVASGHEVVVSDARYFANFGHFHSNGQDVMMPFWVNSQILVPHTRRALLVPVSHAEYEWTVRGPKINADVAWYFGIDGKAEFRTMDELNQPWVLGRYAHTYRGADAVEVTRLTGRMMVAYAHLHQAHPELPFGGYYALGVCQDSVAAIEKKMTGKATLFPNTADDALFDDARDAEVNALIAAIPKDRTGRMPEPERIFGSLPTTELAAITIPGLTADLVSVQEAWQDGTLRRTHGREHWIVVALEIAGFVLAMGVAFWLWRRSR</sequence>